<reference evidence="1" key="1">
    <citation type="submission" date="2022-08" db="EMBL/GenBank/DDBJ databases">
        <title>Genome Sequence of Pycnoporus sanguineus.</title>
        <authorList>
            <person name="Buettner E."/>
        </authorList>
    </citation>
    <scope>NUCLEOTIDE SEQUENCE</scope>
    <source>
        <strain evidence="1">CG-C14</strain>
    </source>
</reference>
<evidence type="ECO:0000313" key="1">
    <source>
        <dbReference type="EMBL" id="KAJ3002826.1"/>
    </source>
</evidence>
<comment type="caution">
    <text evidence="1">The sequence shown here is derived from an EMBL/GenBank/DDBJ whole genome shotgun (WGS) entry which is preliminary data.</text>
</comment>
<gene>
    <name evidence="1" type="ORF">NUW54_g5638</name>
</gene>
<evidence type="ECO:0000313" key="2">
    <source>
        <dbReference type="Proteomes" id="UP001144978"/>
    </source>
</evidence>
<protein>
    <submittedName>
        <fullName evidence="1">Uncharacterized protein</fullName>
    </submittedName>
</protein>
<proteinExistence type="predicted"/>
<accession>A0ACC1PUK4</accession>
<name>A0ACC1PUK4_9APHY</name>
<keyword evidence="2" id="KW-1185">Reference proteome</keyword>
<organism evidence="1 2">
    <name type="scientific">Trametes sanguinea</name>
    <dbReference type="NCBI Taxonomy" id="158606"/>
    <lineage>
        <taxon>Eukaryota</taxon>
        <taxon>Fungi</taxon>
        <taxon>Dikarya</taxon>
        <taxon>Basidiomycota</taxon>
        <taxon>Agaricomycotina</taxon>
        <taxon>Agaricomycetes</taxon>
        <taxon>Polyporales</taxon>
        <taxon>Polyporaceae</taxon>
        <taxon>Trametes</taxon>
    </lineage>
</organism>
<dbReference type="Proteomes" id="UP001144978">
    <property type="component" value="Unassembled WGS sequence"/>
</dbReference>
<dbReference type="EMBL" id="JANSHE010001411">
    <property type="protein sequence ID" value="KAJ3002826.1"/>
    <property type="molecule type" value="Genomic_DNA"/>
</dbReference>
<sequence length="298" mass="33228">MVYTAFPQFNLHPSVRFADYFLFAITCDSKAAAWVSEALYILFLFTKSDILTVLLPSLTFSTIAAGDLCATHIVGRLLWIWLNLLQFCVSNQTVSMAEDELNKPWRPLPAGHLTIGNARRLRWMLIPLSLMVSKGVGRLTLQCSAALVLATLAHNELFLGSHWLSRNALNAIGYVAFNMGATSISCRQATATSSPHQLVHFFNSAVIFTTIHAQDFKDIHGDRNIGRLTLPLAYPVASRLIVAVAVPIWSLWLAYHWQSAAVFRAVFLLFGSYVGARFGAWRTVNEDRASYRAYNVSE</sequence>